<feature type="binding site" evidence="4">
    <location>
        <position position="129"/>
    </location>
    <ligand>
        <name>Mg(2+)</name>
        <dbReference type="ChEBI" id="CHEBI:18420"/>
    </ligand>
</feature>
<keyword evidence="6" id="KW-1185">Reference proteome</keyword>
<dbReference type="PROSITE" id="PS51682">
    <property type="entry name" value="SAM_OMT_I"/>
    <property type="match status" value="1"/>
</dbReference>
<keyword evidence="4" id="KW-0819">tRNA processing</keyword>
<keyword evidence="3 4" id="KW-0949">S-adenosyl-L-methionine</keyword>
<feature type="binding site" evidence="4">
    <location>
        <begin position="109"/>
        <end position="110"/>
    </location>
    <ligand>
        <name>S-adenosyl-L-methionine</name>
        <dbReference type="ChEBI" id="CHEBI:59789"/>
    </ligand>
</feature>
<evidence type="ECO:0000256" key="4">
    <source>
        <dbReference type="HAMAP-Rule" id="MF_02217"/>
    </source>
</evidence>
<dbReference type="GO" id="GO:0016300">
    <property type="term" value="F:tRNA (uridine) methyltransferase activity"/>
    <property type="evidence" value="ECO:0007669"/>
    <property type="project" value="UniProtKB-UniRule"/>
</dbReference>
<feature type="binding site" evidence="4">
    <location>
        <position position="64"/>
    </location>
    <ligand>
        <name>S-adenosyl-L-methionine</name>
        <dbReference type="ChEBI" id="CHEBI:59789"/>
    </ligand>
</feature>
<keyword evidence="4" id="KW-0460">Magnesium</keyword>
<comment type="subunit">
    <text evidence="4">Homodimer.</text>
</comment>
<gene>
    <name evidence="4" type="primary">trmR</name>
    <name evidence="5" type="ORF">D3873_07285</name>
</gene>
<dbReference type="Pfam" id="PF01596">
    <property type="entry name" value="Methyltransf_3"/>
    <property type="match status" value="1"/>
</dbReference>
<dbReference type="Gene3D" id="3.40.50.150">
    <property type="entry name" value="Vaccinia Virus protein VP39"/>
    <property type="match status" value="1"/>
</dbReference>
<reference evidence="6" key="1">
    <citation type="submission" date="2018-09" db="EMBL/GenBank/DDBJ databases">
        <authorList>
            <person name="Zhu H."/>
        </authorList>
    </citation>
    <scope>NUCLEOTIDE SEQUENCE [LARGE SCALE GENOMIC DNA]</scope>
    <source>
        <strain evidence="6">K2R23-3</strain>
    </source>
</reference>
<protein>
    <recommendedName>
        <fullName evidence="4">tRNA 5-hydroxyuridine methyltransferase</fullName>
        <ecNumber evidence="4">2.1.1.-</ecNumber>
    </recommendedName>
    <alternativeName>
        <fullName evidence="4">ho5U methyltransferase</fullName>
    </alternativeName>
</protein>
<feature type="binding site" evidence="4">
    <location>
        <position position="129"/>
    </location>
    <ligand>
        <name>S-adenosyl-L-methionine</name>
        <dbReference type="ChEBI" id="CHEBI:59789"/>
    </ligand>
</feature>
<evidence type="ECO:0000256" key="3">
    <source>
        <dbReference type="ARBA" id="ARBA00022691"/>
    </source>
</evidence>
<dbReference type="HAMAP" id="MF_02217">
    <property type="entry name" value="TrmR_methyltr"/>
    <property type="match status" value="1"/>
</dbReference>
<evidence type="ECO:0000313" key="6">
    <source>
        <dbReference type="Proteomes" id="UP000265725"/>
    </source>
</evidence>
<evidence type="ECO:0000313" key="5">
    <source>
        <dbReference type="EMBL" id="AYC29704.1"/>
    </source>
</evidence>
<dbReference type="OrthoDB" id="9799672at2"/>
<dbReference type="CDD" id="cd02440">
    <property type="entry name" value="AdoMet_MTases"/>
    <property type="match status" value="1"/>
</dbReference>
<dbReference type="GO" id="GO:0000287">
    <property type="term" value="F:magnesium ion binding"/>
    <property type="evidence" value="ECO:0007669"/>
    <property type="project" value="UniProtKB-UniRule"/>
</dbReference>
<dbReference type="InterPro" id="IPR043675">
    <property type="entry name" value="TrmR_methyltr"/>
</dbReference>
<dbReference type="KEGG" id="paek:D3873_07285"/>
<dbReference type="Proteomes" id="UP000265725">
    <property type="component" value="Chromosome"/>
</dbReference>
<proteinExistence type="inferred from homology"/>
<feature type="binding site" evidence="4">
    <location>
        <position position="34"/>
    </location>
    <ligand>
        <name>S-adenosyl-L-methionine</name>
        <dbReference type="ChEBI" id="CHEBI:59789"/>
    </ligand>
</feature>
<feature type="binding site" evidence="4">
    <location>
        <position position="155"/>
    </location>
    <ligand>
        <name>Mg(2+)</name>
        <dbReference type="ChEBI" id="CHEBI:18420"/>
    </ligand>
</feature>
<evidence type="ECO:0000256" key="1">
    <source>
        <dbReference type="ARBA" id="ARBA00022603"/>
    </source>
</evidence>
<dbReference type="InterPro" id="IPR002935">
    <property type="entry name" value="SAM_O-MeTrfase"/>
</dbReference>
<dbReference type="SUPFAM" id="SSF53335">
    <property type="entry name" value="S-adenosyl-L-methionine-dependent methyltransferases"/>
    <property type="match status" value="1"/>
</dbReference>
<comment type="function">
    <text evidence="4">Catalyzes the methylation of 5-hydroxyuridine (ho5U) to form 5-methoxyuridine (mo5U) at position 34 in tRNAs.</text>
</comment>
<comment type="catalytic activity">
    <reaction evidence="4">
        <text>5-hydroxyuridine(34) in tRNA + S-adenosyl-L-methionine = 5-methoxyuridine(34) in tRNA + S-adenosyl-L-homocysteine + H(+)</text>
        <dbReference type="Rhea" id="RHEA:60524"/>
        <dbReference type="Rhea" id="RHEA-COMP:13381"/>
        <dbReference type="Rhea" id="RHEA-COMP:15591"/>
        <dbReference type="ChEBI" id="CHEBI:15378"/>
        <dbReference type="ChEBI" id="CHEBI:57856"/>
        <dbReference type="ChEBI" id="CHEBI:59789"/>
        <dbReference type="ChEBI" id="CHEBI:136877"/>
        <dbReference type="ChEBI" id="CHEBI:143860"/>
    </reaction>
</comment>
<keyword evidence="4" id="KW-0479">Metal-binding</keyword>
<keyword evidence="1 4" id="KW-0489">Methyltransferase</keyword>
<evidence type="ECO:0000256" key="2">
    <source>
        <dbReference type="ARBA" id="ARBA00022679"/>
    </source>
</evidence>
<accession>A0A385YT32</accession>
<comment type="similarity">
    <text evidence="4">Belongs to the class I-like SAM-binding methyltransferase superfamily. Cation-dependent O-methyltransferase family.</text>
</comment>
<dbReference type="EC" id="2.1.1.-" evidence="4"/>
<dbReference type="GO" id="GO:0008171">
    <property type="term" value="F:O-methyltransferase activity"/>
    <property type="evidence" value="ECO:0007669"/>
    <property type="project" value="InterPro"/>
</dbReference>
<dbReference type="GO" id="GO:0030488">
    <property type="term" value="P:tRNA methylation"/>
    <property type="evidence" value="ECO:0007669"/>
    <property type="project" value="UniProtKB-UniRule"/>
</dbReference>
<dbReference type="PANTHER" id="PTHR10509">
    <property type="entry name" value="O-METHYLTRANSFERASE-RELATED"/>
    <property type="match status" value="1"/>
</dbReference>
<feature type="binding site" evidence="4">
    <location>
        <position position="81"/>
    </location>
    <ligand>
        <name>S-adenosyl-L-methionine</name>
        <dbReference type="ChEBI" id="CHEBI:59789"/>
    </ligand>
</feature>
<dbReference type="GO" id="GO:0008757">
    <property type="term" value="F:S-adenosylmethionine-dependent methyltransferase activity"/>
    <property type="evidence" value="ECO:0007669"/>
    <property type="project" value="TreeGrafter"/>
</dbReference>
<dbReference type="PANTHER" id="PTHR10509:SF14">
    <property type="entry name" value="CAFFEOYL-COA O-METHYLTRANSFERASE 3-RELATED"/>
    <property type="match status" value="1"/>
</dbReference>
<keyword evidence="2 4" id="KW-0808">Transferase</keyword>
<dbReference type="InterPro" id="IPR029063">
    <property type="entry name" value="SAM-dependent_MTases_sf"/>
</dbReference>
<feature type="binding site" evidence="4">
    <location>
        <position position="156"/>
    </location>
    <ligand>
        <name>Mg(2+)</name>
        <dbReference type="ChEBI" id="CHEBI:18420"/>
    </ligand>
</feature>
<dbReference type="EMBL" id="CP032418">
    <property type="protein sequence ID" value="AYC29704.1"/>
    <property type="molecule type" value="Genomic_DNA"/>
</dbReference>
<name>A0A385YT32_9BACL</name>
<dbReference type="AlphaFoldDB" id="A0A385YT32"/>
<dbReference type="InterPro" id="IPR050362">
    <property type="entry name" value="Cation-dep_OMT"/>
</dbReference>
<sequence length="214" mass="24124">MIQVDTYIENFIPPRSDLLQEMEAYASDNHVPIMSLVGIEALLQVLAIQQPSSILEIGTAIGYSALRMAEKIPNVTITTIERDEERAEVAKRYVERASKNDHIEVIVGDALDIDPTVFSDSFYDAIFIDAAKGQYRAFFDKYSALLAPGGVIYCDNMLMHGLTTSTLEEVPKRKRTMIRKLKEFTTFIMTHPEFDSAFLPVGDGIIISRKKERL</sequence>
<organism evidence="5 6">
    <name type="scientific">Paenisporosarcina cavernae</name>
    <dbReference type="NCBI Taxonomy" id="2320858"/>
    <lineage>
        <taxon>Bacteria</taxon>
        <taxon>Bacillati</taxon>
        <taxon>Bacillota</taxon>
        <taxon>Bacilli</taxon>
        <taxon>Bacillales</taxon>
        <taxon>Caryophanaceae</taxon>
        <taxon>Paenisporosarcina</taxon>
    </lineage>
</organism>